<gene>
    <name evidence="1" type="ORF">CJ199_03555</name>
</gene>
<organism evidence="1 2">
    <name type="scientific">Brevibacterium paucivorans</name>
    <dbReference type="NCBI Taxonomy" id="170994"/>
    <lineage>
        <taxon>Bacteria</taxon>
        <taxon>Bacillati</taxon>
        <taxon>Actinomycetota</taxon>
        <taxon>Actinomycetes</taxon>
        <taxon>Micrococcales</taxon>
        <taxon>Brevibacteriaceae</taxon>
        <taxon>Brevibacterium</taxon>
    </lineage>
</organism>
<proteinExistence type="predicted"/>
<protein>
    <recommendedName>
        <fullName evidence="3">Abi family protein</fullName>
    </recommendedName>
</protein>
<comment type="caution">
    <text evidence="1">The sequence shown here is derived from an EMBL/GenBank/DDBJ whole genome shotgun (WGS) entry which is preliminary data.</text>
</comment>
<dbReference type="EMBL" id="PNHK01000001">
    <property type="protein sequence ID" value="PMD06453.1"/>
    <property type="molecule type" value="Genomic_DNA"/>
</dbReference>
<evidence type="ECO:0008006" key="3">
    <source>
        <dbReference type="Google" id="ProtNLM"/>
    </source>
</evidence>
<sequence length="77" mass="8944">MALTKPFKTYAQQVELLQERGMNVENPVEAQSYLERYNYYRLSGYWYPMRTFNDETGETCDVLVDGDSKHAARGLAI</sequence>
<dbReference type="Proteomes" id="UP000235598">
    <property type="component" value="Unassembled WGS sequence"/>
</dbReference>
<evidence type="ECO:0000313" key="1">
    <source>
        <dbReference type="EMBL" id="PMD06453.1"/>
    </source>
</evidence>
<accession>A0A2N6VR02</accession>
<reference evidence="1 2" key="1">
    <citation type="submission" date="2017-09" db="EMBL/GenBank/DDBJ databases">
        <title>Bacterial strain isolated from the female urinary microbiota.</title>
        <authorList>
            <person name="Thomas-White K."/>
            <person name="Kumar N."/>
            <person name="Forster S."/>
            <person name="Putonti C."/>
            <person name="Lawley T."/>
            <person name="Wolfe A.J."/>
        </authorList>
    </citation>
    <scope>NUCLEOTIDE SEQUENCE [LARGE SCALE GENOMIC DNA]</scope>
    <source>
        <strain evidence="1 2">UMB1301</strain>
    </source>
</reference>
<name>A0A2N6VR02_9MICO</name>
<evidence type="ECO:0000313" key="2">
    <source>
        <dbReference type="Proteomes" id="UP000235598"/>
    </source>
</evidence>
<dbReference type="AlphaFoldDB" id="A0A2N6VR02"/>